<organism evidence="2 3">
    <name type="scientific">Sorangium cellulosum</name>
    <name type="common">Polyangium cellulosum</name>
    <dbReference type="NCBI Taxonomy" id="56"/>
    <lineage>
        <taxon>Bacteria</taxon>
        <taxon>Pseudomonadati</taxon>
        <taxon>Myxococcota</taxon>
        <taxon>Polyangia</taxon>
        <taxon>Polyangiales</taxon>
        <taxon>Polyangiaceae</taxon>
        <taxon>Sorangium</taxon>
    </lineage>
</organism>
<dbReference type="RefSeq" id="WP_129579504.1">
    <property type="nucleotide sequence ID" value="NZ_CP012672.1"/>
</dbReference>
<dbReference type="InterPro" id="IPR036565">
    <property type="entry name" value="Mur-like_cat_sf"/>
</dbReference>
<protein>
    <submittedName>
        <fullName evidence="2">Capsule biosynthesis protein CapB</fullName>
    </submittedName>
</protein>
<dbReference type="PRINTS" id="PR01758">
    <property type="entry name" value="CAPSULEPROTB"/>
</dbReference>
<dbReference type="Proteomes" id="UP000295497">
    <property type="component" value="Chromosome"/>
</dbReference>
<reference evidence="2 3" key="1">
    <citation type="submission" date="2015-09" db="EMBL/GenBank/DDBJ databases">
        <title>Sorangium comparison.</title>
        <authorList>
            <person name="Zaburannyi N."/>
            <person name="Bunk B."/>
            <person name="Overmann J."/>
            <person name="Mueller R."/>
        </authorList>
    </citation>
    <scope>NUCLEOTIDE SEQUENCE [LARGE SCALE GENOMIC DNA]</scope>
    <source>
        <strain evidence="2 3">So ce836</strain>
    </source>
</reference>
<gene>
    <name evidence="2" type="primary">capB</name>
    <name evidence="2" type="ORF">SOCE836_089620</name>
</gene>
<dbReference type="SUPFAM" id="SSF48371">
    <property type="entry name" value="ARM repeat"/>
    <property type="match status" value="1"/>
</dbReference>
<feature type="compositionally biased region" description="Low complexity" evidence="1">
    <location>
        <begin position="371"/>
        <end position="385"/>
    </location>
</feature>
<dbReference type="InterPro" id="IPR008337">
    <property type="entry name" value="Capsule_biosynth_CapB"/>
</dbReference>
<evidence type="ECO:0000256" key="1">
    <source>
        <dbReference type="SAM" id="MobiDB-lite"/>
    </source>
</evidence>
<dbReference type="GO" id="GO:0045227">
    <property type="term" value="P:capsule polysaccharide biosynthetic process"/>
    <property type="evidence" value="ECO:0007669"/>
    <property type="project" value="InterPro"/>
</dbReference>
<dbReference type="SUPFAM" id="SSF53623">
    <property type="entry name" value="MurD-like peptide ligases, catalytic domain"/>
    <property type="match status" value="1"/>
</dbReference>
<accession>A0A4P2R1D7</accession>
<dbReference type="GO" id="GO:0016020">
    <property type="term" value="C:membrane"/>
    <property type="evidence" value="ECO:0007669"/>
    <property type="project" value="InterPro"/>
</dbReference>
<dbReference type="GO" id="GO:0005524">
    <property type="term" value="F:ATP binding"/>
    <property type="evidence" value="ECO:0007669"/>
    <property type="project" value="InterPro"/>
</dbReference>
<dbReference type="InterPro" id="IPR016024">
    <property type="entry name" value="ARM-type_fold"/>
</dbReference>
<name>A0A4P2R1D7_SORCE</name>
<evidence type="ECO:0000313" key="2">
    <source>
        <dbReference type="EMBL" id="AUX36747.1"/>
    </source>
</evidence>
<sequence length="1544" mass="168072">MSLREATDPWTAAPRSIAEVVEDSLPQIEVRCRPRAIATVVARVTADLGDGEPPRPALLAALARCADGAAAEVDRLRSAESALVVAYQSAATPAERRELLARQLRVWARERKKSGAASPLGWAAARVEQAGDLSALARNLDLEAAQERFATAVADRLDEIEVAYHALTHLAQHLDPPDALHVVRDGGVLRLAIAHAEPSRAAPVRRAAMLAAVALLHRIPARERLGHLGLDAARSVLAWSRGVGASRWVQIAALEIGVLLFPDEAFSLLAERIRARDPADKDGPILRRNALRLLGAAARPSAPVIPLGDARAASAARPAAAQDPRRWNGAQAGSGSRPSVAPEAASSGGALEGPGGAELPDAPAPDSAPRLSAEPAVSAPPARAASASADPLAIALLARDDPSEHVRQELVRQLLALGSPEALTALAEIAEADGSPRVRGYAMRELSRFATDHADAVPHAERAVRFALTKPGPPLASRAALEAVRTLCAGPYAPLPPATFVDLLAEFASRPALSPDLSDEAAAALRLLEVESRPVAEHIRQALVAAASELLEGESAPVEIPADAEPRDIERALLVASRGDMTYTLRRRGRGRYVLTRGEPRGFRLWRLIHEMRTPMPDKRKGWIHTSGRLFAGELVAPPVGMAEVTPTRVPGERHVYPPVGGWGPFVPRIDDLLAAASLTQREIRLITARGTVTVRAPAKLAHRLRARALLTWRYDRYAQARMRALVAQEPAEQKKFTLMTGELGFTVALGDTGGEVDGRPYAIEPHLPSKYLAVALPSALQLGRDWLVGPSVPVWIDSFLSYLVSPAGNVPTQLAWIVFLVLAYMVLRAAWIMTQIERARRGIPLTIGGWGTRGKSGSERLKAALFHALRYDVVVKTTGCEAMFIHAMRDLPAQEIFIYRPYDKATIWEQRNILAAGRNLRAQVFLWECMALQPLFVDTLCSEWMRDEITTLTNAYPDHEDIQGPGGEDVARVIARFMPTDGLSFTTEEQMLPLIKDQAQRKGTNLVAIPPIDADLLPVDLLDRLPYQEHPRNVALVLALADHFGVDREFALVEIADHVILDLGVLKTYPTVQYRGRKLTFSNGMSANERAGFMSNWTRLAFDKHDMDATPGKATVMVVNNRADRVARSRVFAQIVVEDIGVDHVVLINSNLGGMMQFITEGLDARLRDMVITGDGGKERALERFDEQMKKVGVPARAGAFEEDLTRMLRALPTIDEAAAAAIVGGPEVLGKKGEPEAIEAAVKKALEAHAPPAGEDDIRPDIVHHAARLSRRLARRDKARAEVEAALSRGADAEANQAFRAAFRELFLERIAVLWNADAKGDKVIDFITREVPPGFDARLMGSQNIKGTGLDFVYRWLSMDRVRTAIERMQSNPSARREVLTFFLSYSDFGLIDLREALAAVRAAKEQGGAGWAEHANLIDGAIRRLEALDKEKTAALVVTGKTGVGTKVLLRIEQFVDHMDSVRRTRWAKIVMTDLFAMRIGHGQAALLLREIVGRQKGGWLAKDLAKWVEKRRAWLESRRKKPKKAEAAAPPGAPATEQG</sequence>
<evidence type="ECO:0000313" key="3">
    <source>
        <dbReference type="Proteomes" id="UP000295497"/>
    </source>
</evidence>
<proteinExistence type="predicted"/>
<feature type="region of interest" description="Disordered" evidence="1">
    <location>
        <begin position="315"/>
        <end position="385"/>
    </location>
</feature>
<feature type="region of interest" description="Disordered" evidence="1">
    <location>
        <begin position="1521"/>
        <end position="1544"/>
    </location>
</feature>
<dbReference type="EMBL" id="CP012672">
    <property type="protein sequence ID" value="AUX36747.1"/>
    <property type="molecule type" value="Genomic_DNA"/>
</dbReference>